<sequence>HHGSLAVFRQPLDGHYCHQGPWPSAGGYINFTPAVEYTTPFHSPERKRSTTDEVNILISVFRNGASRNEG</sequence>
<keyword evidence="2" id="KW-1185">Reference proteome</keyword>
<feature type="non-terminal residue" evidence="1">
    <location>
        <position position="1"/>
    </location>
</feature>
<dbReference type="AlphaFoldDB" id="A0A392QYC7"/>
<protein>
    <submittedName>
        <fullName evidence="1">Uncharacterized protein</fullName>
    </submittedName>
</protein>
<dbReference type="EMBL" id="LXQA010172081">
    <property type="protein sequence ID" value="MCI29373.1"/>
    <property type="molecule type" value="Genomic_DNA"/>
</dbReference>
<name>A0A392QYC7_9FABA</name>
<dbReference type="Proteomes" id="UP000265520">
    <property type="component" value="Unassembled WGS sequence"/>
</dbReference>
<evidence type="ECO:0000313" key="1">
    <source>
        <dbReference type="EMBL" id="MCI29373.1"/>
    </source>
</evidence>
<evidence type="ECO:0000313" key="2">
    <source>
        <dbReference type="Proteomes" id="UP000265520"/>
    </source>
</evidence>
<proteinExistence type="predicted"/>
<comment type="caution">
    <text evidence="1">The sequence shown here is derived from an EMBL/GenBank/DDBJ whole genome shotgun (WGS) entry which is preliminary data.</text>
</comment>
<reference evidence="1 2" key="1">
    <citation type="journal article" date="2018" name="Front. Plant Sci.">
        <title>Red Clover (Trifolium pratense) and Zigzag Clover (T. medium) - A Picture of Genomic Similarities and Differences.</title>
        <authorList>
            <person name="Dluhosova J."/>
            <person name="Istvanek J."/>
            <person name="Nedelnik J."/>
            <person name="Repkova J."/>
        </authorList>
    </citation>
    <scope>NUCLEOTIDE SEQUENCE [LARGE SCALE GENOMIC DNA]</scope>
    <source>
        <strain evidence="2">cv. 10/8</strain>
        <tissue evidence="1">Leaf</tissue>
    </source>
</reference>
<organism evidence="1 2">
    <name type="scientific">Trifolium medium</name>
    <dbReference type="NCBI Taxonomy" id="97028"/>
    <lineage>
        <taxon>Eukaryota</taxon>
        <taxon>Viridiplantae</taxon>
        <taxon>Streptophyta</taxon>
        <taxon>Embryophyta</taxon>
        <taxon>Tracheophyta</taxon>
        <taxon>Spermatophyta</taxon>
        <taxon>Magnoliopsida</taxon>
        <taxon>eudicotyledons</taxon>
        <taxon>Gunneridae</taxon>
        <taxon>Pentapetalae</taxon>
        <taxon>rosids</taxon>
        <taxon>fabids</taxon>
        <taxon>Fabales</taxon>
        <taxon>Fabaceae</taxon>
        <taxon>Papilionoideae</taxon>
        <taxon>50 kb inversion clade</taxon>
        <taxon>NPAAA clade</taxon>
        <taxon>Hologalegina</taxon>
        <taxon>IRL clade</taxon>
        <taxon>Trifolieae</taxon>
        <taxon>Trifolium</taxon>
    </lineage>
</organism>
<accession>A0A392QYC7</accession>